<evidence type="ECO:0000313" key="1">
    <source>
        <dbReference type="EMBL" id="QFZ30537.1"/>
    </source>
</evidence>
<evidence type="ECO:0000313" key="2">
    <source>
        <dbReference type="Proteomes" id="UP000326582"/>
    </source>
</evidence>
<keyword evidence="2" id="KW-1185">Reference proteome</keyword>
<sequence>MTNARGNCLVQIKNALFRTHSIKSKNQPYVFRKPIEKLELFRPNDHRSFWGILGPKKSALMNVLAGKYLPEPPTSRKYPGIDDLSRADQIGFLDFRESSGLDKVHLSARYESYSYKGKLEMADDCNSVKNYITGKNNYNRMHEESNEDFINEIMDLFNLGHLQSKWISSLSNGQMRRARIAKALMDKPKLLLIDDPFLGLDPVSTLSVSNSLRVVAHELDTCVVLGLRIQDEIPDWVNHLAFVTENGTEILGERKEVEKRIMDISKPIISKHKAHNSHHQSESWVKKEMIEASDPIIEFKNACVAYKGQTVLKNLDWKIQRGSKWRILGNNGTGKTTLLSLITADHPQSWRSVVTINGVTRKTGNGVTYFDVNDKIGISSPELHALVPPRMTMMSIITNGLVRGIGNANFSFKFKEKELGPHAVKLLKHFESEIKKNENKRFHELTVSLQKLTLFLRAVIKSPDILILDEAFSCMDDEELVIKCHEFIKSELGSTTILTIGHLDWEVPETDFTLKLLGDENRGYEYYERIK</sequence>
<proteinExistence type="predicted"/>
<protein>
    <submittedName>
        <fullName evidence="1">Uncharacterized ABC transporter ATP-binding protein</fullName>
    </submittedName>
</protein>
<accession>A0ACD0WSU2</accession>
<dbReference type="EMBL" id="CP038491">
    <property type="protein sequence ID" value="QFZ30537.1"/>
    <property type="molecule type" value="Genomic_DNA"/>
</dbReference>
<keyword evidence="1" id="KW-0547">Nucleotide-binding</keyword>
<keyword evidence="1" id="KW-0067">ATP-binding</keyword>
<reference evidence="2" key="1">
    <citation type="journal article" date="2019" name="MBio">
        <title>Comparative genomics for the elucidation of multidrug resistance (MDR) in Candida lusitaniae.</title>
        <authorList>
            <person name="Kannan A."/>
            <person name="Asner S.A."/>
            <person name="Trachsel E."/>
            <person name="Kelly S."/>
            <person name="Parker J."/>
            <person name="Sanglard D."/>
        </authorList>
    </citation>
    <scope>NUCLEOTIDE SEQUENCE [LARGE SCALE GENOMIC DNA]</scope>
    <source>
        <strain evidence="2">P1</strain>
    </source>
</reference>
<organism evidence="1 2">
    <name type="scientific">Clavispora lusitaniae</name>
    <name type="common">Candida lusitaniae</name>
    <dbReference type="NCBI Taxonomy" id="36911"/>
    <lineage>
        <taxon>Eukaryota</taxon>
        <taxon>Fungi</taxon>
        <taxon>Dikarya</taxon>
        <taxon>Ascomycota</taxon>
        <taxon>Saccharomycotina</taxon>
        <taxon>Pichiomycetes</taxon>
        <taxon>Metschnikowiaceae</taxon>
        <taxon>Clavispora</taxon>
    </lineage>
</organism>
<name>A0ACD0WSU2_CLALS</name>
<dbReference type="Proteomes" id="UP000326582">
    <property type="component" value="Chromosome 8"/>
</dbReference>
<gene>
    <name evidence="1" type="ORF">EJF14_80256</name>
</gene>